<protein>
    <submittedName>
        <fullName evidence="1">Uncharacterized protein</fullName>
    </submittedName>
</protein>
<proteinExistence type="predicted"/>
<sequence length="72" mass="7405">MLRPGGSARAVSIRPPVGRCSCTRGSEFLFPTTAASGFALIGFPHPEFFGTVDAVAEMAGGVLHPDEGEAAE</sequence>
<accession>A0A073AVI0</accession>
<dbReference type="AlphaFoldDB" id="A0A073AVI0"/>
<name>A0A073AVI0_9PSEU</name>
<evidence type="ECO:0000313" key="1">
    <source>
        <dbReference type="EMBL" id="KEI43346.1"/>
    </source>
</evidence>
<dbReference type="Proteomes" id="UP000031419">
    <property type="component" value="Unassembled WGS sequence"/>
</dbReference>
<comment type="caution">
    <text evidence="1">The sequence shown here is derived from an EMBL/GenBank/DDBJ whole genome shotgun (WGS) entry which is preliminary data.</text>
</comment>
<reference evidence="1 2" key="1">
    <citation type="submission" date="2014-06" db="EMBL/GenBank/DDBJ databases">
        <title>Saccharopolyspora rectivirgula DSM-43113 Genome sequencing.</title>
        <authorList>
            <person name="Barrera C."/>
            <person name="Millon L."/>
            <person name="Rognon B."/>
            <person name="Zaugg C."/>
            <person name="Monod M."/>
        </authorList>
    </citation>
    <scope>NUCLEOTIDE SEQUENCE [LARGE SCALE GENOMIC DNA]</scope>
    <source>
        <strain evidence="1 2">DSM 43113</strain>
    </source>
</reference>
<keyword evidence="2" id="KW-1185">Reference proteome</keyword>
<dbReference type="EMBL" id="JNVU01000039">
    <property type="protein sequence ID" value="KEI43346.1"/>
    <property type="molecule type" value="Genomic_DNA"/>
</dbReference>
<organism evidence="1 2">
    <name type="scientific">Saccharopolyspora rectivirgula</name>
    <dbReference type="NCBI Taxonomy" id="28042"/>
    <lineage>
        <taxon>Bacteria</taxon>
        <taxon>Bacillati</taxon>
        <taxon>Actinomycetota</taxon>
        <taxon>Actinomycetes</taxon>
        <taxon>Pseudonocardiales</taxon>
        <taxon>Pseudonocardiaceae</taxon>
        <taxon>Saccharopolyspora</taxon>
    </lineage>
</organism>
<gene>
    <name evidence="1" type="ORF">GU90_16430</name>
</gene>
<evidence type="ECO:0000313" key="2">
    <source>
        <dbReference type="Proteomes" id="UP000031419"/>
    </source>
</evidence>